<evidence type="ECO:0000256" key="5">
    <source>
        <dbReference type="PROSITE-ProRule" id="PRU00449"/>
    </source>
</evidence>
<evidence type="ECO:0000256" key="2">
    <source>
        <dbReference type="ARBA" id="ARBA00022737"/>
    </source>
</evidence>
<dbReference type="InterPro" id="IPR057357">
    <property type="entry name" value="Znf-C2H2_ZFAND2A/B"/>
</dbReference>
<dbReference type="STRING" id="1890364.A0A2P6NR88"/>
<feature type="domain" description="AN1-type" evidence="6">
    <location>
        <begin position="89"/>
        <end position="137"/>
    </location>
</feature>
<dbReference type="InterPro" id="IPR000058">
    <property type="entry name" value="Znf_AN1"/>
</dbReference>
<feature type="domain" description="AN1-type" evidence="6">
    <location>
        <begin position="4"/>
        <end position="52"/>
    </location>
</feature>
<dbReference type="Pfam" id="PF25403">
    <property type="entry name" value="zf-C2H2_ZFAND2"/>
    <property type="match status" value="1"/>
</dbReference>
<dbReference type="Pfam" id="PF01428">
    <property type="entry name" value="zf-AN1"/>
    <property type="match status" value="2"/>
</dbReference>
<dbReference type="AlphaFoldDB" id="A0A2P6NR88"/>
<evidence type="ECO:0000313" key="8">
    <source>
        <dbReference type="Proteomes" id="UP000241769"/>
    </source>
</evidence>
<evidence type="ECO:0000313" key="7">
    <source>
        <dbReference type="EMBL" id="PRP86467.1"/>
    </source>
</evidence>
<evidence type="ECO:0000256" key="3">
    <source>
        <dbReference type="ARBA" id="ARBA00022771"/>
    </source>
</evidence>
<name>A0A2P6NR88_9EUKA</name>
<gene>
    <name evidence="7" type="ORF">PROFUN_05249</name>
</gene>
<dbReference type="GO" id="GO:0005737">
    <property type="term" value="C:cytoplasm"/>
    <property type="evidence" value="ECO:0007669"/>
    <property type="project" value="TreeGrafter"/>
</dbReference>
<dbReference type="PANTHER" id="PTHR14677:SF20">
    <property type="entry name" value="ZINC FINGER AN1-TYPE CONTAINING 2A-RELATED"/>
    <property type="match status" value="1"/>
</dbReference>
<keyword evidence="4" id="KW-0862">Zinc</keyword>
<dbReference type="SUPFAM" id="SSF118310">
    <property type="entry name" value="AN1-like Zinc finger"/>
    <property type="match status" value="2"/>
</dbReference>
<keyword evidence="1" id="KW-0479">Metal-binding</keyword>
<keyword evidence="2" id="KW-0677">Repeat</keyword>
<dbReference type="EMBL" id="MDYQ01000030">
    <property type="protein sequence ID" value="PRP86467.1"/>
    <property type="molecule type" value="Genomic_DNA"/>
</dbReference>
<keyword evidence="8" id="KW-1185">Reference proteome</keyword>
<accession>A0A2P6NR88</accession>
<dbReference type="InterPro" id="IPR035896">
    <property type="entry name" value="AN1-like_Znf"/>
</dbReference>
<dbReference type="SMART" id="SM00154">
    <property type="entry name" value="ZnF_AN1"/>
    <property type="match status" value="2"/>
</dbReference>
<comment type="caution">
    <text evidence="7">The sequence shown here is derived from an EMBL/GenBank/DDBJ whole genome shotgun (WGS) entry which is preliminary data.</text>
</comment>
<organism evidence="7 8">
    <name type="scientific">Planoprotostelium fungivorum</name>
    <dbReference type="NCBI Taxonomy" id="1890364"/>
    <lineage>
        <taxon>Eukaryota</taxon>
        <taxon>Amoebozoa</taxon>
        <taxon>Evosea</taxon>
        <taxon>Variosea</taxon>
        <taxon>Cavosteliida</taxon>
        <taxon>Cavosteliaceae</taxon>
        <taxon>Planoprotostelium</taxon>
    </lineage>
</organism>
<dbReference type="FunCoup" id="A0A2P6NR88">
    <property type="interactions" value="164"/>
</dbReference>
<keyword evidence="3 5" id="KW-0863">Zinc-finger</keyword>
<dbReference type="Gene3D" id="4.10.1110.10">
    <property type="entry name" value="AN1-like Zinc finger"/>
    <property type="match status" value="2"/>
</dbReference>
<dbReference type="GO" id="GO:0008270">
    <property type="term" value="F:zinc ion binding"/>
    <property type="evidence" value="ECO:0007669"/>
    <property type="project" value="UniProtKB-KW"/>
</dbReference>
<evidence type="ECO:0000256" key="4">
    <source>
        <dbReference type="ARBA" id="ARBA00022833"/>
    </source>
</evidence>
<proteinExistence type="predicted"/>
<protein>
    <submittedName>
        <fullName evidence="7">AN1-type zinc finger protein</fullName>
    </submittedName>
</protein>
<dbReference type="PANTHER" id="PTHR14677">
    <property type="entry name" value="ARSENITE INDUCUBLE RNA ASSOCIATED PROTEIN AIP-1-RELATED"/>
    <property type="match status" value="1"/>
</dbReference>
<dbReference type="OrthoDB" id="431929at2759"/>
<evidence type="ECO:0000256" key="1">
    <source>
        <dbReference type="ARBA" id="ARBA00022723"/>
    </source>
</evidence>
<reference evidence="7 8" key="1">
    <citation type="journal article" date="2018" name="Genome Biol. Evol.">
        <title>Multiple Roots of Fruiting Body Formation in Amoebozoa.</title>
        <authorList>
            <person name="Hillmann F."/>
            <person name="Forbes G."/>
            <person name="Novohradska S."/>
            <person name="Ferling I."/>
            <person name="Riege K."/>
            <person name="Groth M."/>
            <person name="Westermann M."/>
            <person name="Marz M."/>
            <person name="Spaller T."/>
            <person name="Winckler T."/>
            <person name="Schaap P."/>
            <person name="Glockner G."/>
        </authorList>
    </citation>
    <scope>NUCLEOTIDE SEQUENCE [LARGE SCALE GENOMIC DNA]</scope>
    <source>
        <strain evidence="7 8">Jena</strain>
    </source>
</reference>
<dbReference type="Proteomes" id="UP000241769">
    <property type="component" value="Unassembled WGS sequence"/>
</dbReference>
<sequence length="151" mass="17218">MEFSHVGRHCEYNGCKQLDFLPFNCAGCHHTHCLDHRTYDAHKCPKKPAEEGVISCPLCEKPLCAANRNDINAIVDKHITEGCKTQPNRVLSHKCSRKGCKKSELIDIRCKECRSSFCITHRSPLDHDCRPMKKPEVHQTLGPFRVPIKAR</sequence>
<evidence type="ECO:0000259" key="6">
    <source>
        <dbReference type="PROSITE" id="PS51039"/>
    </source>
</evidence>
<dbReference type="PROSITE" id="PS51039">
    <property type="entry name" value="ZF_AN1"/>
    <property type="match status" value="2"/>
</dbReference>
<dbReference type="InParanoid" id="A0A2P6NR88"/>